<dbReference type="Gene3D" id="3.30.230.10">
    <property type="match status" value="1"/>
</dbReference>
<comment type="subunit">
    <text evidence="6">Consists of a catalytic RNA component (M1 or rnpB) and a protein subunit.</text>
</comment>
<dbReference type="GO" id="GO:0004526">
    <property type="term" value="F:ribonuclease P activity"/>
    <property type="evidence" value="ECO:0007669"/>
    <property type="project" value="UniProtKB-UniRule"/>
</dbReference>
<dbReference type="GO" id="GO:0030677">
    <property type="term" value="C:ribonuclease P complex"/>
    <property type="evidence" value="ECO:0007669"/>
    <property type="project" value="TreeGrafter"/>
</dbReference>
<comment type="function">
    <text evidence="6">RNaseP catalyzes the removal of the 5'-leader sequence from pre-tRNA to produce the mature 5'-terminus. It can also cleave other RNA substrates such as 4.5S RNA. The protein component plays an auxiliary but essential role in vivo by binding to the 5'-leader sequence and broadening the substrate specificity of the ribozyme.</text>
</comment>
<dbReference type="GO" id="GO:0001682">
    <property type="term" value="P:tRNA 5'-leader removal"/>
    <property type="evidence" value="ECO:0007669"/>
    <property type="project" value="UniProtKB-UniRule"/>
</dbReference>
<evidence type="ECO:0000256" key="7">
    <source>
        <dbReference type="NCBIfam" id="TIGR00188"/>
    </source>
</evidence>
<dbReference type="HAMAP" id="MF_00227">
    <property type="entry name" value="RNase_P"/>
    <property type="match status" value="1"/>
</dbReference>
<dbReference type="Pfam" id="PF00825">
    <property type="entry name" value="Ribonuclease_P"/>
    <property type="match status" value="1"/>
</dbReference>
<sequence>MPILMCTQHISQRVYHMLPQQNRLKKTRDIEIVMENGRFFSGHAINLKVWYINPDQFPKRGYTKQDLKFAFVVGKKVHKSAVKRNRLKRQMREVVRLLLKGDKLRPGSMVVVMAKKEMMESTHKDIEKDIIFLLSKAKITAV</sequence>
<dbReference type="InterPro" id="IPR000100">
    <property type="entry name" value="RNase_P"/>
</dbReference>
<evidence type="ECO:0000256" key="3">
    <source>
        <dbReference type="ARBA" id="ARBA00022759"/>
    </source>
</evidence>
<evidence type="ECO:0000256" key="4">
    <source>
        <dbReference type="ARBA" id="ARBA00022801"/>
    </source>
</evidence>
<proteinExistence type="inferred from homology"/>
<comment type="catalytic activity">
    <reaction evidence="6">
        <text>Endonucleolytic cleavage of RNA, removing 5'-extranucleotides from tRNA precursor.</text>
        <dbReference type="EC" id="3.1.26.5"/>
    </reaction>
</comment>
<dbReference type="GO" id="GO:0000049">
    <property type="term" value="F:tRNA binding"/>
    <property type="evidence" value="ECO:0007669"/>
    <property type="project" value="UniProtKB-UniRule"/>
</dbReference>
<name>A0A2H0TRR5_9BACT</name>
<protein>
    <recommendedName>
        <fullName evidence="6 7">Ribonuclease P protein component</fullName>
        <shortName evidence="6">RNase P protein</shortName>
        <shortName evidence="6">RNaseP protein</shortName>
        <ecNumber evidence="6 7">3.1.26.5</ecNumber>
    </recommendedName>
    <alternativeName>
        <fullName evidence="6">Protein C5</fullName>
    </alternativeName>
</protein>
<accession>A0A2H0TRR5</accession>
<keyword evidence="3 6" id="KW-0255">Endonuclease</keyword>
<evidence type="ECO:0000256" key="2">
    <source>
        <dbReference type="ARBA" id="ARBA00022722"/>
    </source>
</evidence>
<reference evidence="9" key="1">
    <citation type="submission" date="2017-09" db="EMBL/GenBank/DDBJ databases">
        <title>Depth-based differentiation of microbial function through sediment-hosted aquifers and enrichment of novel symbionts in the deep terrestrial subsurface.</title>
        <authorList>
            <person name="Probst A.J."/>
            <person name="Ladd B."/>
            <person name="Jarett J.K."/>
            <person name="Geller-Mcgrath D.E."/>
            <person name="Sieber C.M.K."/>
            <person name="Emerson J.B."/>
            <person name="Anantharaman K."/>
            <person name="Thomas B.C."/>
            <person name="Malmstrom R."/>
            <person name="Stieglmeier M."/>
            <person name="Klingl A."/>
            <person name="Woyke T."/>
            <person name="Ryan C.M."/>
            <person name="Banfield J.F."/>
        </authorList>
    </citation>
    <scope>NUCLEOTIDE SEQUENCE [LARGE SCALE GENOMIC DNA]</scope>
</reference>
<dbReference type="PANTHER" id="PTHR33992:SF1">
    <property type="entry name" value="RIBONUCLEASE P PROTEIN COMPONENT"/>
    <property type="match status" value="1"/>
</dbReference>
<evidence type="ECO:0000313" key="9">
    <source>
        <dbReference type="Proteomes" id="UP000230154"/>
    </source>
</evidence>
<evidence type="ECO:0000256" key="6">
    <source>
        <dbReference type="HAMAP-Rule" id="MF_00227"/>
    </source>
</evidence>
<dbReference type="AlphaFoldDB" id="A0A2H0TRR5"/>
<keyword evidence="4 6" id="KW-0378">Hydrolase</keyword>
<comment type="caution">
    <text evidence="8">The sequence shown here is derived from an EMBL/GenBank/DDBJ whole genome shotgun (WGS) entry which is preliminary data.</text>
</comment>
<keyword evidence="2 6" id="KW-0540">Nuclease</keyword>
<dbReference type="EC" id="3.1.26.5" evidence="6 7"/>
<dbReference type="EMBL" id="PFCB01000003">
    <property type="protein sequence ID" value="PIR74851.1"/>
    <property type="molecule type" value="Genomic_DNA"/>
</dbReference>
<evidence type="ECO:0000313" key="8">
    <source>
        <dbReference type="EMBL" id="PIR74851.1"/>
    </source>
</evidence>
<evidence type="ECO:0000256" key="5">
    <source>
        <dbReference type="ARBA" id="ARBA00022884"/>
    </source>
</evidence>
<comment type="similarity">
    <text evidence="6">Belongs to the RnpA family.</text>
</comment>
<keyword evidence="1 6" id="KW-0819">tRNA processing</keyword>
<dbReference type="InterPro" id="IPR014721">
    <property type="entry name" value="Ribsml_uS5_D2-typ_fold_subgr"/>
</dbReference>
<dbReference type="InterPro" id="IPR020568">
    <property type="entry name" value="Ribosomal_Su5_D2-typ_SF"/>
</dbReference>
<gene>
    <name evidence="6 8" type="primary">rnpA</name>
    <name evidence="8" type="ORF">COU35_00505</name>
</gene>
<organism evidence="8 9">
    <name type="scientific">Candidatus Magasanikbacteria bacterium CG10_big_fil_rev_8_21_14_0_10_47_10</name>
    <dbReference type="NCBI Taxonomy" id="1974652"/>
    <lineage>
        <taxon>Bacteria</taxon>
        <taxon>Candidatus Magasanikiibacteriota</taxon>
    </lineage>
</organism>
<evidence type="ECO:0000256" key="1">
    <source>
        <dbReference type="ARBA" id="ARBA00022694"/>
    </source>
</evidence>
<dbReference type="GO" id="GO:0042781">
    <property type="term" value="F:3'-tRNA processing endoribonuclease activity"/>
    <property type="evidence" value="ECO:0007669"/>
    <property type="project" value="TreeGrafter"/>
</dbReference>
<keyword evidence="5 6" id="KW-0694">RNA-binding</keyword>
<dbReference type="PANTHER" id="PTHR33992">
    <property type="entry name" value="RIBONUCLEASE P PROTEIN COMPONENT"/>
    <property type="match status" value="1"/>
</dbReference>
<dbReference type="NCBIfam" id="TIGR00188">
    <property type="entry name" value="rnpA"/>
    <property type="match status" value="1"/>
</dbReference>
<dbReference type="Proteomes" id="UP000230154">
    <property type="component" value="Unassembled WGS sequence"/>
</dbReference>
<dbReference type="SUPFAM" id="SSF54211">
    <property type="entry name" value="Ribosomal protein S5 domain 2-like"/>
    <property type="match status" value="1"/>
</dbReference>